<feature type="signal peptide" evidence="2">
    <location>
        <begin position="1"/>
        <end position="28"/>
    </location>
</feature>
<name>A0A517Y1M7_9BACT</name>
<evidence type="ECO:0000256" key="2">
    <source>
        <dbReference type="SAM" id="SignalP"/>
    </source>
</evidence>
<sequence precursor="true">MSARRCFAALLALAAGVLMATAGGPAAAQPPGKGPPAGKGPQAGKGKAGDPAFAADRDGFHYLLEHRKDIRRTVKDVNGGVVTLTESDDPAVAGKIREHVSAMHARVKTGNGVHYRDPLFAEIFRHYDKITMTVERTPKGAKVTETSADPYVAKLIQAHALVVTKFIENGHAEVMKNHPLPAAPAPARKQP</sequence>
<dbReference type="RefSeq" id="WP_145243905.1">
    <property type="nucleotide sequence ID" value="NZ_CP036273.1"/>
</dbReference>
<keyword evidence="4" id="KW-1185">Reference proteome</keyword>
<dbReference type="OrthoDB" id="254108at2"/>
<evidence type="ECO:0000256" key="1">
    <source>
        <dbReference type="SAM" id="MobiDB-lite"/>
    </source>
</evidence>
<dbReference type="AlphaFoldDB" id="A0A517Y1M7"/>
<evidence type="ECO:0008006" key="5">
    <source>
        <dbReference type="Google" id="ProtNLM"/>
    </source>
</evidence>
<accession>A0A517Y1M7</accession>
<reference evidence="3 4" key="1">
    <citation type="submission" date="2019-02" db="EMBL/GenBank/DDBJ databases">
        <title>Deep-cultivation of Planctomycetes and their phenomic and genomic characterization uncovers novel biology.</title>
        <authorList>
            <person name="Wiegand S."/>
            <person name="Jogler M."/>
            <person name="Boedeker C."/>
            <person name="Pinto D."/>
            <person name="Vollmers J."/>
            <person name="Rivas-Marin E."/>
            <person name="Kohn T."/>
            <person name="Peeters S.H."/>
            <person name="Heuer A."/>
            <person name="Rast P."/>
            <person name="Oberbeckmann S."/>
            <person name="Bunk B."/>
            <person name="Jeske O."/>
            <person name="Meyerdierks A."/>
            <person name="Storesund J.E."/>
            <person name="Kallscheuer N."/>
            <person name="Luecker S."/>
            <person name="Lage O.M."/>
            <person name="Pohl T."/>
            <person name="Merkel B.J."/>
            <person name="Hornburger P."/>
            <person name="Mueller R.-W."/>
            <person name="Bruemmer F."/>
            <person name="Labrenz M."/>
            <person name="Spormann A.M."/>
            <person name="Op den Camp H."/>
            <person name="Overmann J."/>
            <person name="Amann R."/>
            <person name="Jetten M.S.M."/>
            <person name="Mascher T."/>
            <person name="Medema M.H."/>
            <person name="Devos D.P."/>
            <person name="Kaster A.-K."/>
            <person name="Ovreas L."/>
            <person name="Rohde M."/>
            <person name="Galperin M.Y."/>
            <person name="Jogler C."/>
        </authorList>
    </citation>
    <scope>NUCLEOTIDE SEQUENCE [LARGE SCALE GENOMIC DNA]</scope>
    <source>
        <strain evidence="3 4">ETA_A1</strain>
    </source>
</reference>
<evidence type="ECO:0000313" key="4">
    <source>
        <dbReference type="Proteomes" id="UP000319576"/>
    </source>
</evidence>
<dbReference type="Proteomes" id="UP000319576">
    <property type="component" value="Chromosome"/>
</dbReference>
<dbReference type="EMBL" id="CP036273">
    <property type="protein sequence ID" value="QDU23676.1"/>
    <property type="molecule type" value="Genomic_DNA"/>
</dbReference>
<evidence type="ECO:0000313" key="3">
    <source>
        <dbReference type="EMBL" id="QDU23676.1"/>
    </source>
</evidence>
<keyword evidence="2" id="KW-0732">Signal</keyword>
<protein>
    <recommendedName>
        <fullName evidence="5">DUF4142 domain-containing protein</fullName>
    </recommendedName>
</protein>
<gene>
    <name evidence="3" type="ORF">ETAA1_56810</name>
</gene>
<dbReference type="KEGG" id="uli:ETAA1_56810"/>
<proteinExistence type="predicted"/>
<feature type="region of interest" description="Disordered" evidence="1">
    <location>
        <begin position="24"/>
        <end position="51"/>
    </location>
</feature>
<feature type="chain" id="PRO_5022034458" description="DUF4142 domain-containing protein" evidence="2">
    <location>
        <begin position="29"/>
        <end position="191"/>
    </location>
</feature>
<organism evidence="3 4">
    <name type="scientific">Urbifossiella limnaea</name>
    <dbReference type="NCBI Taxonomy" id="2528023"/>
    <lineage>
        <taxon>Bacteria</taxon>
        <taxon>Pseudomonadati</taxon>
        <taxon>Planctomycetota</taxon>
        <taxon>Planctomycetia</taxon>
        <taxon>Gemmatales</taxon>
        <taxon>Gemmataceae</taxon>
        <taxon>Urbifossiella</taxon>
    </lineage>
</organism>